<evidence type="ECO:0000256" key="5">
    <source>
        <dbReference type="ARBA" id="ARBA00020265"/>
    </source>
</evidence>
<dbReference type="EMBL" id="JAODUO010000282">
    <property type="protein sequence ID" value="KAK2184116.1"/>
    <property type="molecule type" value="Genomic_DNA"/>
</dbReference>
<dbReference type="GO" id="GO:0008023">
    <property type="term" value="C:transcription elongation factor complex"/>
    <property type="evidence" value="ECO:0007669"/>
    <property type="project" value="TreeGrafter"/>
</dbReference>
<evidence type="ECO:0000256" key="8">
    <source>
        <dbReference type="ARBA" id="ARBA00023242"/>
    </source>
</evidence>
<dbReference type="InterPro" id="IPR008728">
    <property type="entry name" value="Elongator_complex_protein_4"/>
</dbReference>
<evidence type="ECO:0000256" key="4">
    <source>
        <dbReference type="ARBA" id="ARBA00007573"/>
    </source>
</evidence>
<sequence length="376" mass="41771">MAGPATSFKKVTRLKAPLIPGTKPSLHNNQLLVSTGVPSFDNTLGGGLAIGTVLLIEEDVYGSYSKLMLKFYLAEAVLSKHSMLVASADIDPRQLTKELPGPIVVDPGVEATISGPGDNDMKIAWRYQNMPQVQSSPSGVQFGHYYDMTRQMSEDLLQATDITYFHPEVQDCHCRSSPSGCHGKMRPSYARLLKAVKSHIERGNFSTDAQSQQRNVLRIGVHSLGSPQWGEEEVGSYDPSLCQFLFALRATLRSSYATAIITMPTHLFQDTAFTKRVEHVCDTVVRLDSFVGSDKEKNPAFKEYHGLFQVMKLPRLNALTCHELDTYDLAFKLRRKKFTIEKLHLPPELADSTGRSQEDDAVAPCSRTTNTNKLDF</sequence>
<keyword evidence="8" id="KW-0539">Nucleus</keyword>
<dbReference type="AlphaFoldDB" id="A0AAD9UCD5"/>
<dbReference type="PANTHER" id="PTHR12896:SF1">
    <property type="entry name" value="ELONGATOR COMPLEX PROTEIN 4"/>
    <property type="match status" value="1"/>
</dbReference>
<reference evidence="10" key="1">
    <citation type="journal article" date="2023" name="Mol. Biol. Evol.">
        <title>Third-Generation Sequencing Reveals the Adaptive Role of the Epigenome in Three Deep-Sea Polychaetes.</title>
        <authorList>
            <person name="Perez M."/>
            <person name="Aroh O."/>
            <person name="Sun Y."/>
            <person name="Lan Y."/>
            <person name="Juniper S.K."/>
            <person name="Young C.R."/>
            <person name="Angers B."/>
            <person name="Qian P.Y."/>
        </authorList>
    </citation>
    <scope>NUCLEOTIDE SEQUENCE</scope>
    <source>
        <strain evidence="10">R07B-5</strain>
    </source>
</reference>
<comment type="pathway">
    <text evidence="3">tRNA modification; 5-methoxycarbonylmethyl-2-thiouridine-tRNA biosynthesis.</text>
</comment>
<evidence type="ECO:0000313" key="11">
    <source>
        <dbReference type="Proteomes" id="UP001209878"/>
    </source>
</evidence>
<evidence type="ECO:0000256" key="1">
    <source>
        <dbReference type="ARBA" id="ARBA00004123"/>
    </source>
</evidence>
<dbReference type="Gene3D" id="3.40.50.300">
    <property type="entry name" value="P-loop containing nucleotide triphosphate hydrolases"/>
    <property type="match status" value="1"/>
</dbReference>
<dbReference type="Pfam" id="PF05625">
    <property type="entry name" value="PAXNEB"/>
    <property type="match status" value="1"/>
</dbReference>
<dbReference type="CDD" id="cd19494">
    <property type="entry name" value="Elp4"/>
    <property type="match status" value="1"/>
</dbReference>
<accession>A0AAD9UCD5</accession>
<gene>
    <name evidence="10" type="ORF">NP493_281g01038</name>
</gene>
<evidence type="ECO:0000256" key="2">
    <source>
        <dbReference type="ARBA" id="ARBA00004496"/>
    </source>
</evidence>
<keyword evidence="7" id="KW-0819">tRNA processing</keyword>
<keyword evidence="6" id="KW-0963">Cytoplasm</keyword>
<dbReference type="GO" id="GO:0033588">
    <property type="term" value="C:elongator holoenzyme complex"/>
    <property type="evidence" value="ECO:0007669"/>
    <property type="project" value="InterPro"/>
</dbReference>
<keyword evidence="11" id="KW-1185">Reference proteome</keyword>
<evidence type="ECO:0000256" key="6">
    <source>
        <dbReference type="ARBA" id="ARBA00022490"/>
    </source>
</evidence>
<proteinExistence type="inferred from homology"/>
<comment type="similarity">
    <text evidence="4">Belongs to the ELP4 family.</text>
</comment>
<evidence type="ECO:0000256" key="9">
    <source>
        <dbReference type="SAM" id="MobiDB-lite"/>
    </source>
</evidence>
<name>A0AAD9UCD5_RIDPI</name>
<feature type="compositionally biased region" description="Polar residues" evidence="9">
    <location>
        <begin position="366"/>
        <end position="376"/>
    </location>
</feature>
<dbReference type="FunFam" id="3.40.50.300:FF:003211">
    <property type="entry name" value="Elongator complex protein, putative"/>
    <property type="match status" value="1"/>
</dbReference>
<dbReference type="Proteomes" id="UP001209878">
    <property type="component" value="Unassembled WGS sequence"/>
</dbReference>
<comment type="subcellular location">
    <subcellularLocation>
        <location evidence="2">Cytoplasm</location>
    </subcellularLocation>
    <subcellularLocation>
        <location evidence="1">Nucleus</location>
    </subcellularLocation>
</comment>
<protein>
    <recommendedName>
        <fullName evidence="5">Elongator complex protein 4</fullName>
    </recommendedName>
</protein>
<dbReference type="InterPro" id="IPR027417">
    <property type="entry name" value="P-loop_NTPase"/>
</dbReference>
<evidence type="ECO:0000256" key="7">
    <source>
        <dbReference type="ARBA" id="ARBA00022694"/>
    </source>
</evidence>
<feature type="region of interest" description="Disordered" evidence="9">
    <location>
        <begin position="349"/>
        <end position="376"/>
    </location>
</feature>
<comment type="caution">
    <text evidence="10">The sequence shown here is derived from an EMBL/GenBank/DDBJ whole genome shotgun (WGS) entry which is preliminary data.</text>
</comment>
<dbReference type="GO" id="GO:0002098">
    <property type="term" value="P:tRNA wobble uridine modification"/>
    <property type="evidence" value="ECO:0007669"/>
    <property type="project" value="InterPro"/>
</dbReference>
<dbReference type="PANTHER" id="PTHR12896">
    <property type="entry name" value="PAX6 NEIGHBOR PROTEIN PAXNEB"/>
    <property type="match status" value="1"/>
</dbReference>
<organism evidence="10 11">
    <name type="scientific">Ridgeia piscesae</name>
    <name type="common">Tubeworm</name>
    <dbReference type="NCBI Taxonomy" id="27915"/>
    <lineage>
        <taxon>Eukaryota</taxon>
        <taxon>Metazoa</taxon>
        <taxon>Spiralia</taxon>
        <taxon>Lophotrochozoa</taxon>
        <taxon>Annelida</taxon>
        <taxon>Polychaeta</taxon>
        <taxon>Sedentaria</taxon>
        <taxon>Canalipalpata</taxon>
        <taxon>Sabellida</taxon>
        <taxon>Siboglinidae</taxon>
        <taxon>Ridgeia</taxon>
    </lineage>
</organism>
<dbReference type="GO" id="GO:0005737">
    <property type="term" value="C:cytoplasm"/>
    <property type="evidence" value="ECO:0007669"/>
    <property type="project" value="UniProtKB-SubCell"/>
</dbReference>
<evidence type="ECO:0000313" key="10">
    <source>
        <dbReference type="EMBL" id="KAK2184116.1"/>
    </source>
</evidence>
<evidence type="ECO:0000256" key="3">
    <source>
        <dbReference type="ARBA" id="ARBA00005043"/>
    </source>
</evidence>